<proteinExistence type="predicted"/>
<comment type="caution">
    <text evidence="1">The sequence shown here is derived from an EMBL/GenBank/DDBJ whole genome shotgun (WGS) entry which is preliminary data.</text>
</comment>
<sequence length="89" mass="10143">MQLPIWINDPTLSDEEKRQRLLGFRVRMAALYHNPKGAVNELSMAVGLHAKQLYIEIERGQMSRRTELAIRGLVGPEAFPEEQALLSNQ</sequence>
<dbReference type="AlphaFoldDB" id="A0AAQ1QYV9"/>
<dbReference type="RefSeq" id="WP_074983516.1">
    <property type="nucleotide sequence ID" value="NZ_CALEBV010000069.1"/>
</dbReference>
<reference evidence="1 2" key="1">
    <citation type="submission" date="2016-10" db="EMBL/GenBank/DDBJ databases">
        <authorList>
            <person name="Varghese N."/>
            <person name="Submissions S."/>
        </authorList>
    </citation>
    <scope>NUCLEOTIDE SEQUENCE [LARGE SCALE GENOMIC DNA]</scope>
    <source>
        <strain evidence="1 2">LMG 18378</strain>
    </source>
</reference>
<accession>A0AAQ1QYV9</accession>
<protein>
    <submittedName>
        <fullName evidence="1">Uncharacterized protein</fullName>
    </submittedName>
</protein>
<dbReference type="EMBL" id="FOLS01000028">
    <property type="protein sequence ID" value="SFD51928.1"/>
    <property type="molecule type" value="Genomic_DNA"/>
</dbReference>
<name>A0AAQ1QYV9_9PSED</name>
<keyword evidence="2" id="KW-1185">Reference proteome</keyword>
<evidence type="ECO:0000313" key="2">
    <source>
        <dbReference type="Proteomes" id="UP000183385"/>
    </source>
</evidence>
<gene>
    <name evidence="1" type="ORF">SAMN05216577_12816</name>
</gene>
<dbReference type="Proteomes" id="UP000183385">
    <property type="component" value="Unassembled WGS sequence"/>
</dbReference>
<organism evidence="1 2">
    <name type="scientific">Pseudomonas citronellolis</name>
    <dbReference type="NCBI Taxonomy" id="53408"/>
    <lineage>
        <taxon>Bacteria</taxon>
        <taxon>Pseudomonadati</taxon>
        <taxon>Pseudomonadota</taxon>
        <taxon>Gammaproteobacteria</taxon>
        <taxon>Pseudomonadales</taxon>
        <taxon>Pseudomonadaceae</taxon>
        <taxon>Pseudomonas</taxon>
    </lineage>
</organism>
<evidence type="ECO:0000313" key="1">
    <source>
        <dbReference type="EMBL" id="SFD51928.1"/>
    </source>
</evidence>